<organism evidence="11 12">
    <name type="scientific">Serendipita vermifera MAFF 305830</name>
    <dbReference type="NCBI Taxonomy" id="933852"/>
    <lineage>
        <taxon>Eukaryota</taxon>
        <taxon>Fungi</taxon>
        <taxon>Dikarya</taxon>
        <taxon>Basidiomycota</taxon>
        <taxon>Agaricomycotina</taxon>
        <taxon>Agaricomycetes</taxon>
        <taxon>Sebacinales</taxon>
        <taxon>Serendipitaceae</taxon>
        <taxon>Serendipita</taxon>
    </lineage>
</organism>
<dbReference type="SMART" id="SM00651">
    <property type="entry name" value="Sm"/>
    <property type="match status" value="1"/>
</dbReference>
<dbReference type="FunFam" id="2.30.30.100:FF:000036">
    <property type="entry name" value="U6 snRNA-associated Sm-like protein LSm3"/>
    <property type="match status" value="1"/>
</dbReference>
<dbReference type="Pfam" id="PF01423">
    <property type="entry name" value="LSM"/>
    <property type="match status" value="1"/>
</dbReference>
<evidence type="ECO:0000256" key="2">
    <source>
        <dbReference type="ARBA" id="ARBA00006850"/>
    </source>
</evidence>
<dbReference type="EMBL" id="KN824310">
    <property type="protein sequence ID" value="KIM25933.1"/>
    <property type="molecule type" value="Genomic_DNA"/>
</dbReference>
<evidence type="ECO:0000256" key="6">
    <source>
        <dbReference type="ARBA" id="ARBA00023187"/>
    </source>
</evidence>
<dbReference type="PANTHER" id="PTHR13110">
    <property type="entry name" value="U6 SNRNA-ASSOCIATED SM-LIKE PROTEIN LSM3"/>
    <property type="match status" value="1"/>
</dbReference>
<dbReference type="PROSITE" id="PS52002">
    <property type="entry name" value="SM"/>
    <property type="match status" value="1"/>
</dbReference>
<evidence type="ECO:0000256" key="3">
    <source>
        <dbReference type="ARBA" id="ARBA00022664"/>
    </source>
</evidence>
<evidence type="ECO:0000256" key="4">
    <source>
        <dbReference type="ARBA" id="ARBA00022728"/>
    </source>
</evidence>
<keyword evidence="3 9" id="KW-0507">mRNA processing</keyword>
<dbReference type="GO" id="GO:0005681">
    <property type="term" value="C:spliceosomal complex"/>
    <property type="evidence" value="ECO:0007669"/>
    <property type="project" value="UniProtKB-KW"/>
</dbReference>
<comment type="subcellular location">
    <subcellularLocation>
        <location evidence="1 9">Nucleus</location>
    </subcellularLocation>
</comment>
<evidence type="ECO:0000259" key="10">
    <source>
        <dbReference type="PROSITE" id="PS52002"/>
    </source>
</evidence>
<dbReference type="STRING" id="933852.A0A0C2WHS0"/>
<accession>A0A0C2WHS0</accession>
<keyword evidence="6 9" id="KW-0508">mRNA splicing</keyword>
<dbReference type="CDD" id="cd01730">
    <property type="entry name" value="LSm3"/>
    <property type="match status" value="1"/>
</dbReference>
<dbReference type="SUPFAM" id="SSF50182">
    <property type="entry name" value="Sm-like ribonucleoproteins"/>
    <property type="match status" value="1"/>
</dbReference>
<evidence type="ECO:0000313" key="12">
    <source>
        <dbReference type="Proteomes" id="UP000054097"/>
    </source>
</evidence>
<keyword evidence="8 9" id="KW-0687">Ribonucleoprotein</keyword>
<dbReference type="GO" id="GO:0005688">
    <property type="term" value="C:U6 snRNP"/>
    <property type="evidence" value="ECO:0007669"/>
    <property type="project" value="UniProtKB-UniRule"/>
</dbReference>
<evidence type="ECO:0000256" key="7">
    <source>
        <dbReference type="ARBA" id="ARBA00023242"/>
    </source>
</evidence>
<name>A0A0C2WHS0_SERVB</name>
<protein>
    <recommendedName>
        <fullName evidence="9">LSM complex subunit LSM3</fullName>
    </recommendedName>
</protein>
<keyword evidence="5 9" id="KW-0694">RNA-binding</keyword>
<dbReference type="HOGENOM" id="CLU_076902_5_1_1"/>
<dbReference type="Gene3D" id="2.30.30.100">
    <property type="match status" value="1"/>
</dbReference>
<dbReference type="InterPro" id="IPR001163">
    <property type="entry name" value="Sm_dom_euk/arc"/>
</dbReference>
<dbReference type="InterPro" id="IPR034105">
    <property type="entry name" value="Lsm3"/>
</dbReference>
<dbReference type="GO" id="GO:0046540">
    <property type="term" value="C:U4/U6 x U5 tri-snRNP complex"/>
    <property type="evidence" value="ECO:0007669"/>
    <property type="project" value="UniProtKB-UniRule"/>
</dbReference>
<gene>
    <name evidence="9" type="primary">LSM3</name>
    <name evidence="11" type="ORF">M408DRAFT_73597</name>
</gene>
<keyword evidence="4 9" id="KW-0747">Spliceosome</keyword>
<comment type="similarity">
    <text evidence="2 9">Belongs to the snRNP Sm proteins family.</text>
</comment>
<feature type="domain" description="Sm" evidence="10">
    <location>
        <begin position="10"/>
        <end position="95"/>
    </location>
</feature>
<dbReference type="InterPro" id="IPR047575">
    <property type="entry name" value="Sm"/>
</dbReference>
<evidence type="ECO:0000256" key="9">
    <source>
        <dbReference type="RuleBase" id="RU365046"/>
    </source>
</evidence>
<comment type="function">
    <text evidence="9">Binds specifically to the 3'-terminal U-tract of U6 snRNA.</text>
</comment>
<sequence>MAEVSGEIQEPFDLIRLSLSERVVVKLRGDRQLSGVLHAYDGHMNLIMSDVEETIMIVDPVPEGVKPSIRVAKRHIEMLYVRGDGVILVSPPQRE</sequence>
<dbReference type="Proteomes" id="UP000054097">
    <property type="component" value="Unassembled WGS sequence"/>
</dbReference>
<dbReference type="AlphaFoldDB" id="A0A0C2WHS0"/>
<comment type="subunit">
    <text evidence="9">LSm subunits form a heteromer with a doughnut shape.</text>
</comment>
<dbReference type="InterPro" id="IPR010920">
    <property type="entry name" value="LSM_dom_sf"/>
</dbReference>
<keyword evidence="12" id="KW-1185">Reference proteome</keyword>
<evidence type="ECO:0000256" key="1">
    <source>
        <dbReference type="ARBA" id="ARBA00004123"/>
    </source>
</evidence>
<evidence type="ECO:0000313" key="11">
    <source>
        <dbReference type="EMBL" id="KIM25933.1"/>
    </source>
</evidence>
<reference evidence="12" key="2">
    <citation type="submission" date="2015-01" db="EMBL/GenBank/DDBJ databases">
        <title>Evolutionary Origins and Diversification of the Mycorrhizal Mutualists.</title>
        <authorList>
            <consortium name="DOE Joint Genome Institute"/>
            <consortium name="Mycorrhizal Genomics Consortium"/>
            <person name="Kohler A."/>
            <person name="Kuo A."/>
            <person name="Nagy L.G."/>
            <person name="Floudas D."/>
            <person name="Copeland A."/>
            <person name="Barry K.W."/>
            <person name="Cichocki N."/>
            <person name="Veneault-Fourrey C."/>
            <person name="LaButti K."/>
            <person name="Lindquist E.A."/>
            <person name="Lipzen A."/>
            <person name="Lundell T."/>
            <person name="Morin E."/>
            <person name="Murat C."/>
            <person name="Riley R."/>
            <person name="Ohm R."/>
            <person name="Sun H."/>
            <person name="Tunlid A."/>
            <person name="Henrissat B."/>
            <person name="Grigoriev I.V."/>
            <person name="Hibbett D.S."/>
            <person name="Martin F."/>
        </authorList>
    </citation>
    <scope>NUCLEOTIDE SEQUENCE [LARGE SCALE GENOMIC DNA]</scope>
    <source>
        <strain evidence="12">MAFF 305830</strain>
    </source>
</reference>
<dbReference type="GO" id="GO:0003723">
    <property type="term" value="F:RNA binding"/>
    <property type="evidence" value="ECO:0007669"/>
    <property type="project" value="UniProtKB-UniRule"/>
</dbReference>
<keyword evidence="7 9" id="KW-0539">Nucleus</keyword>
<dbReference type="InterPro" id="IPR040002">
    <property type="entry name" value="Sm-like_LSM3"/>
</dbReference>
<dbReference type="OrthoDB" id="29543at2759"/>
<proteinExistence type="inferred from homology"/>
<reference evidence="11 12" key="1">
    <citation type="submission" date="2014-04" db="EMBL/GenBank/DDBJ databases">
        <authorList>
            <consortium name="DOE Joint Genome Institute"/>
            <person name="Kuo A."/>
            <person name="Zuccaro A."/>
            <person name="Kohler A."/>
            <person name="Nagy L.G."/>
            <person name="Floudas D."/>
            <person name="Copeland A."/>
            <person name="Barry K.W."/>
            <person name="Cichocki N."/>
            <person name="Veneault-Fourrey C."/>
            <person name="LaButti K."/>
            <person name="Lindquist E.A."/>
            <person name="Lipzen A."/>
            <person name="Lundell T."/>
            <person name="Morin E."/>
            <person name="Murat C."/>
            <person name="Sun H."/>
            <person name="Tunlid A."/>
            <person name="Henrissat B."/>
            <person name="Grigoriev I.V."/>
            <person name="Hibbett D.S."/>
            <person name="Martin F."/>
            <person name="Nordberg H.P."/>
            <person name="Cantor M.N."/>
            <person name="Hua S.X."/>
        </authorList>
    </citation>
    <scope>NUCLEOTIDE SEQUENCE [LARGE SCALE GENOMIC DNA]</scope>
    <source>
        <strain evidence="11 12">MAFF 305830</strain>
    </source>
</reference>
<evidence type="ECO:0000256" key="8">
    <source>
        <dbReference type="ARBA" id="ARBA00023274"/>
    </source>
</evidence>
<dbReference type="GO" id="GO:0000398">
    <property type="term" value="P:mRNA splicing, via spliceosome"/>
    <property type="evidence" value="ECO:0007669"/>
    <property type="project" value="UniProtKB-UniRule"/>
</dbReference>
<evidence type="ECO:0000256" key="5">
    <source>
        <dbReference type="ARBA" id="ARBA00022884"/>
    </source>
</evidence>